<dbReference type="InterPro" id="IPR038077">
    <property type="entry name" value="Troponin_sf"/>
</dbReference>
<reference evidence="2" key="1">
    <citation type="submission" date="2020-08" db="EMBL/GenBank/DDBJ databases">
        <title>Chromosome-level assembly of Southern catfish (Silurus meridionalis) provides insights into visual adaptation to the nocturnal and benthic lifestyles.</title>
        <authorList>
            <person name="Zhang Y."/>
            <person name="Wang D."/>
            <person name="Peng Z."/>
        </authorList>
    </citation>
    <scope>NUCLEOTIDE SEQUENCE</scope>
    <source>
        <strain evidence="2">SWU-2019-XX</strain>
        <tissue evidence="2">Muscle</tissue>
    </source>
</reference>
<organism evidence="2 3">
    <name type="scientific">Silurus meridionalis</name>
    <name type="common">Southern catfish</name>
    <name type="synonym">Silurus soldatovi meridionalis</name>
    <dbReference type="NCBI Taxonomy" id="175797"/>
    <lineage>
        <taxon>Eukaryota</taxon>
        <taxon>Metazoa</taxon>
        <taxon>Chordata</taxon>
        <taxon>Craniata</taxon>
        <taxon>Vertebrata</taxon>
        <taxon>Euteleostomi</taxon>
        <taxon>Actinopterygii</taxon>
        <taxon>Neopterygii</taxon>
        <taxon>Teleostei</taxon>
        <taxon>Ostariophysi</taxon>
        <taxon>Siluriformes</taxon>
        <taxon>Siluridae</taxon>
        <taxon>Silurus</taxon>
    </lineage>
</organism>
<name>A0A8T0B0C8_SILME</name>
<protein>
    <submittedName>
        <fullName evidence="2">Uncharacterized protein</fullName>
    </submittedName>
</protein>
<sequence length="118" mass="13296">MLERGEEEHVITHQPHKSALSLSADLPVLPPAPHHSSPPHHRSQHERHHAPKPMPPRANVKPKSKISASRKLSLKEKSTRDEEKVRYLGEKLPPLQISGLSMDDLQVRLSLILEETSV</sequence>
<accession>A0A8T0B0C8</accession>
<keyword evidence="3" id="KW-1185">Reference proteome</keyword>
<feature type="compositionally biased region" description="Basic residues" evidence="1">
    <location>
        <begin position="37"/>
        <end position="51"/>
    </location>
</feature>
<dbReference type="Proteomes" id="UP000606274">
    <property type="component" value="Unassembled WGS sequence"/>
</dbReference>
<feature type="compositionally biased region" description="Basic and acidic residues" evidence="1">
    <location>
        <begin position="1"/>
        <end position="11"/>
    </location>
</feature>
<feature type="region of interest" description="Disordered" evidence="1">
    <location>
        <begin position="1"/>
        <end position="83"/>
    </location>
</feature>
<dbReference type="EMBL" id="JABFDY010000013">
    <property type="protein sequence ID" value="KAF7699407.1"/>
    <property type="molecule type" value="Genomic_DNA"/>
</dbReference>
<evidence type="ECO:0000313" key="3">
    <source>
        <dbReference type="Proteomes" id="UP000606274"/>
    </source>
</evidence>
<dbReference type="AlphaFoldDB" id="A0A8T0B0C8"/>
<dbReference type="SUPFAM" id="SSF90250">
    <property type="entry name" value="Troponin coil-coiled subunits"/>
    <property type="match status" value="1"/>
</dbReference>
<evidence type="ECO:0000256" key="1">
    <source>
        <dbReference type="SAM" id="MobiDB-lite"/>
    </source>
</evidence>
<gene>
    <name evidence="2" type="ORF">HF521_004149</name>
</gene>
<feature type="compositionally biased region" description="Basic and acidic residues" evidence="1">
    <location>
        <begin position="73"/>
        <end position="83"/>
    </location>
</feature>
<proteinExistence type="predicted"/>
<comment type="caution">
    <text evidence="2">The sequence shown here is derived from an EMBL/GenBank/DDBJ whole genome shotgun (WGS) entry which is preliminary data.</text>
</comment>
<evidence type="ECO:0000313" key="2">
    <source>
        <dbReference type="EMBL" id="KAF7699407.1"/>
    </source>
</evidence>